<dbReference type="EMBL" id="SRMA01026823">
    <property type="protein sequence ID" value="TRY66797.1"/>
    <property type="molecule type" value="Genomic_DNA"/>
</dbReference>
<sequence>MSSQMQGFSSPSVSSSGMSRSKKLKVENHSWAVSSQSDESSYYQHGSVQTNSTSPSTSGFDPNHNSSNVVFPLSGALREQTTVRAADSTGSAPEPSSSSSASSTSSHRGNPPSSLRCEGYQQAGLKRKSEEVDSSDSVQILEELSAPVLANRVVAGGGNATGQSIAHSTSTTKSSNSHSEGDYQLVQHEILCSVSNSYEVLEFLGRGTFGQVSILSRLSSENADEFNFVRSYECFQHKNHTCLVFEMLEQNLYDFLKHSKFSPLLLKCIRPVLQQVSSALMKLKSLGLIHADLKPENIMLVDPIRQPYKVKVIDFGSASHVSKAVCSTYLQSRYYRAPEIILGLPFCEAIDMWSLGCVIAELFLGWPLYPGASEYDQTPTEQEAEFGIKSKEARKYIFNCLDDMMQVNMTNLEGTDVLAEKADRREFIDLLKKMLTLDADKRITPTKTLNHPFVTMTHLLHFPHSSHVKSCFQNMEICKRRCTAFDNNKNMFASHSTPSAATNLTVTFSSQLNQHSQMASTGGQSLSLSSNVPLLNYQPGLYQQATINIPGLAQQSMPLQARPSQLTEPFQQTLIVCPPTIQGLQTSNKHGGYPVRMDSSVPLVPQNQSTQPLHVQPSMLTQLSCSLIIHPSYPPSSVPPQLPLPLSHPEQHQFRPDPEQTDSLGVKLSASGTQCAGKPMPLHMTRICLELGCRALFGEAWLLDSVIQVIPLATGSLLSLTHSLLTSLFLSLQINGLPGWPGGTQQILIPSAWQQISGMAMPNPSQPVVTESPMGSLPSDGRTQQSSWRGRHGGQCDGTQQGLLQGRNVNTQASHGGAGGSRTQQSGVKRSKGRHGESRARALSSSVVPSCGEVSQPIIISDTPSPAVSIITIHSDTEDEDERKCRPESVNQRTNVISCVTVHDSQDSDSSTSTPLTPKHLSNFAENTMHSKPLPSATSSSKAKPAEQSTNRSGKSKKATSNRSQPLNLSQAQQSSMSSHDRTAGGSLLHQPTYPPTGPSHSYRLHEASLFGSASSLYAYPASAALASVSQAVDQQLHGSSGSSSSSRHTHTAGPYSASLSLLQKNSTMGILCPAPYQRPAAFPLSQRKLSQYPYL</sequence>
<dbReference type="InterPro" id="IPR000719">
    <property type="entry name" value="Prot_kinase_dom"/>
</dbReference>
<dbReference type="PROSITE" id="PS00108">
    <property type="entry name" value="PROTEIN_KINASE_ST"/>
    <property type="match status" value="1"/>
</dbReference>
<feature type="region of interest" description="Disordered" evidence="6">
    <location>
        <begin position="759"/>
        <end position="848"/>
    </location>
</feature>
<feature type="region of interest" description="Disordered" evidence="6">
    <location>
        <begin position="160"/>
        <end position="179"/>
    </location>
</feature>
<dbReference type="GO" id="GO:0016605">
    <property type="term" value="C:PML body"/>
    <property type="evidence" value="ECO:0007669"/>
    <property type="project" value="TreeGrafter"/>
</dbReference>
<feature type="domain" description="Protein kinase" evidence="7">
    <location>
        <begin position="148"/>
        <end position="454"/>
    </location>
</feature>
<keyword evidence="5" id="KW-0067">ATP-binding</keyword>
<dbReference type="OrthoDB" id="9332038at2759"/>
<keyword evidence="4" id="KW-0418">Kinase</keyword>
<dbReference type="GO" id="GO:0005737">
    <property type="term" value="C:cytoplasm"/>
    <property type="evidence" value="ECO:0007669"/>
    <property type="project" value="TreeGrafter"/>
</dbReference>
<dbReference type="SUPFAM" id="SSF56112">
    <property type="entry name" value="Protein kinase-like (PK-like)"/>
    <property type="match status" value="1"/>
</dbReference>
<dbReference type="PROSITE" id="PS50011">
    <property type="entry name" value="PROTEIN_KINASE_DOM"/>
    <property type="match status" value="1"/>
</dbReference>
<evidence type="ECO:0000256" key="4">
    <source>
        <dbReference type="ARBA" id="ARBA00022777"/>
    </source>
</evidence>
<feature type="compositionally biased region" description="Polar residues" evidence="6">
    <location>
        <begin position="961"/>
        <end position="978"/>
    </location>
</feature>
<evidence type="ECO:0000256" key="3">
    <source>
        <dbReference type="ARBA" id="ARBA00022741"/>
    </source>
</evidence>
<feature type="compositionally biased region" description="Polar residues" evidence="6">
    <location>
        <begin position="797"/>
        <end position="814"/>
    </location>
</feature>
<evidence type="ECO:0000256" key="6">
    <source>
        <dbReference type="SAM" id="MobiDB-lite"/>
    </source>
</evidence>
<dbReference type="PANTHER" id="PTHR24058:SF43">
    <property type="entry name" value="HOMEODOMAIN-INTERACTING PROTEIN KINASE 1"/>
    <property type="match status" value="1"/>
</dbReference>
<dbReference type="Proteomes" id="UP000316079">
    <property type="component" value="Unassembled WGS sequence"/>
</dbReference>
<dbReference type="InterPro" id="IPR050494">
    <property type="entry name" value="Ser_Thr_dual-spec_kinase"/>
</dbReference>
<dbReference type="PANTHER" id="PTHR24058">
    <property type="entry name" value="DUAL SPECIFICITY PROTEIN KINASE"/>
    <property type="match status" value="1"/>
</dbReference>
<dbReference type="GO" id="GO:0007224">
    <property type="term" value="P:smoothened signaling pathway"/>
    <property type="evidence" value="ECO:0007669"/>
    <property type="project" value="TreeGrafter"/>
</dbReference>
<evidence type="ECO:0000313" key="9">
    <source>
        <dbReference type="Proteomes" id="UP000316079"/>
    </source>
</evidence>
<dbReference type="STRING" id="623744.A0A553NN21"/>
<dbReference type="GO" id="GO:0005524">
    <property type="term" value="F:ATP binding"/>
    <property type="evidence" value="ECO:0007669"/>
    <property type="project" value="UniProtKB-KW"/>
</dbReference>
<feature type="compositionally biased region" description="Low complexity" evidence="6">
    <location>
        <begin position="167"/>
        <end position="178"/>
    </location>
</feature>
<dbReference type="Pfam" id="PF00069">
    <property type="entry name" value="Pkinase"/>
    <property type="match status" value="1"/>
</dbReference>
<feature type="compositionally biased region" description="Low complexity" evidence="6">
    <location>
        <begin position="1"/>
        <end position="19"/>
    </location>
</feature>
<dbReference type="SMART" id="SM00220">
    <property type="entry name" value="S_TKc"/>
    <property type="match status" value="1"/>
</dbReference>
<evidence type="ECO:0000256" key="1">
    <source>
        <dbReference type="ARBA" id="ARBA00022527"/>
    </source>
</evidence>
<comment type="caution">
    <text evidence="8">The sequence shown here is derived from an EMBL/GenBank/DDBJ whole genome shotgun (WGS) entry which is preliminary data.</text>
</comment>
<keyword evidence="2" id="KW-0808">Transferase</keyword>
<keyword evidence="3" id="KW-0547">Nucleotide-binding</keyword>
<feature type="compositionally biased region" description="Low complexity" evidence="6">
    <location>
        <begin position="88"/>
        <end position="106"/>
    </location>
</feature>
<evidence type="ECO:0000256" key="5">
    <source>
        <dbReference type="ARBA" id="ARBA00022840"/>
    </source>
</evidence>
<name>A0A553NN21_9TELE</name>
<feature type="region of interest" description="Disordered" evidence="6">
    <location>
        <begin position="901"/>
        <end position="1001"/>
    </location>
</feature>
<proteinExistence type="predicted"/>
<dbReference type="AlphaFoldDB" id="A0A553NN21"/>
<dbReference type="InterPro" id="IPR011009">
    <property type="entry name" value="Kinase-like_dom_sf"/>
</dbReference>
<protein>
    <recommendedName>
        <fullName evidence="7">Protein kinase domain-containing protein</fullName>
    </recommendedName>
</protein>
<evidence type="ECO:0000256" key="2">
    <source>
        <dbReference type="ARBA" id="ARBA00022679"/>
    </source>
</evidence>
<feature type="compositionally biased region" description="Polar residues" evidence="6">
    <location>
        <begin position="31"/>
        <end position="69"/>
    </location>
</feature>
<dbReference type="GO" id="GO:0042771">
    <property type="term" value="P:intrinsic apoptotic signaling pathway in response to DNA damage by p53 class mediator"/>
    <property type="evidence" value="ECO:0007669"/>
    <property type="project" value="TreeGrafter"/>
</dbReference>
<organism evidence="8 9">
    <name type="scientific">Danionella cerebrum</name>
    <dbReference type="NCBI Taxonomy" id="2873325"/>
    <lineage>
        <taxon>Eukaryota</taxon>
        <taxon>Metazoa</taxon>
        <taxon>Chordata</taxon>
        <taxon>Craniata</taxon>
        <taxon>Vertebrata</taxon>
        <taxon>Euteleostomi</taxon>
        <taxon>Actinopterygii</taxon>
        <taxon>Neopterygii</taxon>
        <taxon>Teleostei</taxon>
        <taxon>Ostariophysi</taxon>
        <taxon>Cypriniformes</taxon>
        <taxon>Danionidae</taxon>
        <taxon>Danioninae</taxon>
        <taxon>Danionella</taxon>
    </lineage>
</organism>
<keyword evidence="1" id="KW-0723">Serine/threonine-protein kinase</keyword>
<dbReference type="GO" id="GO:0004674">
    <property type="term" value="F:protein serine/threonine kinase activity"/>
    <property type="evidence" value="ECO:0007669"/>
    <property type="project" value="UniProtKB-KW"/>
</dbReference>
<keyword evidence="9" id="KW-1185">Reference proteome</keyword>
<reference evidence="8 9" key="1">
    <citation type="journal article" date="2019" name="Sci. Data">
        <title>Hybrid genome assembly and annotation of Danionella translucida.</title>
        <authorList>
            <person name="Kadobianskyi M."/>
            <person name="Schulze L."/>
            <person name="Schuelke M."/>
            <person name="Judkewitz B."/>
        </authorList>
    </citation>
    <scope>NUCLEOTIDE SEQUENCE [LARGE SCALE GENOMIC DNA]</scope>
    <source>
        <strain evidence="8 9">Bolton</strain>
    </source>
</reference>
<accession>A0A553NN21</accession>
<feature type="compositionally biased region" description="Low complexity" evidence="6">
    <location>
        <begin position="931"/>
        <end position="943"/>
    </location>
</feature>
<evidence type="ECO:0000259" key="7">
    <source>
        <dbReference type="PROSITE" id="PS50011"/>
    </source>
</evidence>
<gene>
    <name evidence="8" type="ORF">DNTS_009586</name>
</gene>
<evidence type="ECO:0000313" key="8">
    <source>
        <dbReference type="EMBL" id="TRY66797.1"/>
    </source>
</evidence>
<feature type="region of interest" description="Disordered" evidence="6">
    <location>
        <begin position="1"/>
        <end position="134"/>
    </location>
</feature>
<dbReference type="GO" id="GO:0004713">
    <property type="term" value="F:protein tyrosine kinase activity"/>
    <property type="evidence" value="ECO:0007669"/>
    <property type="project" value="TreeGrafter"/>
</dbReference>
<dbReference type="InterPro" id="IPR008271">
    <property type="entry name" value="Ser/Thr_kinase_AS"/>
</dbReference>
<dbReference type="Gene3D" id="1.10.510.10">
    <property type="entry name" value="Transferase(Phosphotransferase) domain 1"/>
    <property type="match status" value="1"/>
</dbReference>